<dbReference type="PANTHER" id="PTHR11431:SF75">
    <property type="entry name" value="FERRITIN"/>
    <property type="match status" value="1"/>
</dbReference>
<evidence type="ECO:0000256" key="3">
    <source>
        <dbReference type="ARBA" id="ARBA00022723"/>
    </source>
</evidence>
<feature type="binding site" evidence="5">
    <location>
        <position position="26"/>
    </location>
    <ligand>
        <name>Fe cation</name>
        <dbReference type="ChEBI" id="CHEBI:24875"/>
        <label>1</label>
    </ligand>
</feature>
<dbReference type="SUPFAM" id="SSF47240">
    <property type="entry name" value="Ferritin-like"/>
    <property type="match status" value="1"/>
</dbReference>
<dbReference type="InterPro" id="IPR009040">
    <property type="entry name" value="Ferritin-like_diiron"/>
</dbReference>
<dbReference type="Pfam" id="PF00210">
    <property type="entry name" value="Ferritin"/>
    <property type="match status" value="1"/>
</dbReference>
<evidence type="ECO:0000256" key="1">
    <source>
        <dbReference type="ARBA" id="ARBA00007513"/>
    </source>
</evidence>
<dbReference type="AlphaFoldDB" id="A0AAE1TY17"/>
<feature type="domain" description="Ferritin-like diiron" evidence="7">
    <location>
        <begin position="1"/>
        <end position="123"/>
    </location>
</feature>
<comment type="function">
    <text evidence="6">Stores iron in a soluble, non-toxic, readily available form. Important for iron homeostasis. Iron is taken up in the ferrous form and deposited as ferric hydroxides after oxidation.</text>
</comment>
<dbReference type="Gene3D" id="1.20.1260.10">
    <property type="match status" value="1"/>
</dbReference>
<dbReference type="GO" id="GO:0008199">
    <property type="term" value="F:ferric iron binding"/>
    <property type="evidence" value="ECO:0007669"/>
    <property type="project" value="InterPro"/>
</dbReference>
<dbReference type="EMBL" id="JAWZYT010003272">
    <property type="protein sequence ID" value="KAK4299299.1"/>
    <property type="molecule type" value="Genomic_DNA"/>
</dbReference>
<dbReference type="Proteomes" id="UP001292094">
    <property type="component" value="Unassembled WGS sequence"/>
</dbReference>
<comment type="caution">
    <text evidence="8">The sequence shown here is derived from an EMBL/GenBank/DDBJ whole genome shotgun (WGS) entry which is preliminary data.</text>
</comment>
<dbReference type="GO" id="GO:0006879">
    <property type="term" value="P:intracellular iron ion homeostasis"/>
    <property type="evidence" value="ECO:0007669"/>
    <property type="project" value="UniProtKB-KW"/>
</dbReference>
<keyword evidence="9" id="KW-1185">Reference proteome</keyword>
<dbReference type="EC" id="1.16.3.1" evidence="6"/>
<evidence type="ECO:0000259" key="7">
    <source>
        <dbReference type="PROSITE" id="PS50905"/>
    </source>
</evidence>
<dbReference type="PANTHER" id="PTHR11431">
    <property type="entry name" value="FERRITIN"/>
    <property type="match status" value="1"/>
</dbReference>
<reference evidence="8" key="1">
    <citation type="submission" date="2023-11" db="EMBL/GenBank/DDBJ databases">
        <title>Genome assemblies of two species of porcelain crab, Petrolisthes cinctipes and Petrolisthes manimaculis (Anomura: Porcellanidae).</title>
        <authorList>
            <person name="Angst P."/>
        </authorList>
    </citation>
    <scope>NUCLEOTIDE SEQUENCE</scope>
    <source>
        <strain evidence="8">PB745_02</strain>
        <tissue evidence="8">Gill</tissue>
    </source>
</reference>
<gene>
    <name evidence="8" type="ORF">Pmani_028418</name>
</gene>
<sequence>MSYYFDRDDVSLPGLCKHFKTRSDSEYNKAHGLMKYQTKRGGRLVLHSVGCPSKQEWGEALQTLQTSLDLKKQVNQEVLELHALTCERKDSDATHFIDDHLLMFHVEGIKELAHMITTLRRATTTTSTATGAAGDDQLGLYVFDKELL</sequence>
<dbReference type="InterPro" id="IPR009078">
    <property type="entry name" value="Ferritin-like_SF"/>
</dbReference>
<evidence type="ECO:0000256" key="6">
    <source>
        <dbReference type="RuleBase" id="RU361145"/>
    </source>
</evidence>
<keyword evidence="6" id="KW-0560">Oxidoreductase</keyword>
<proteinExistence type="inferred from homology"/>
<keyword evidence="4 5" id="KW-0408">Iron</keyword>
<protein>
    <recommendedName>
        <fullName evidence="6">Ferritin</fullName>
        <ecNumber evidence="6">1.16.3.1</ecNumber>
    </recommendedName>
</protein>
<dbReference type="InterPro" id="IPR001519">
    <property type="entry name" value="Ferritin"/>
</dbReference>
<evidence type="ECO:0000256" key="2">
    <source>
        <dbReference type="ARBA" id="ARBA00022434"/>
    </source>
</evidence>
<dbReference type="PROSITE" id="PS50905">
    <property type="entry name" value="FERRITIN_LIKE"/>
    <property type="match status" value="1"/>
</dbReference>
<dbReference type="CDD" id="cd01056">
    <property type="entry name" value="Euk_Ferritin"/>
    <property type="match status" value="1"/>
</dbReference>
<dbReference type="GO" id="GO:0006826">
    <property type="term" value="P:iron ion transport"/>
    <property type="evidence" value="ECO:0007669"/>
    <property type="project" value="InterPro"/>
</dbReference>
<evidence type="ECO:0000313" key="8">
    <source>
        <dbReference type="EMBL" id="KAK4299299.1"/>
    </source>
</evidence>
<accession>A0AAE1TY17</accession>
<comment type="catalytic activity">
    <reaction evidence="6">
        <text>4 Fe(2+) + O2 + 4 H(+) = 4 Fe(3+) + 2 H2O</text>
        <dbReference type="Rhea" id="RHEA:11148"/>
        <dbReference type="ChEBI" id="CHEBI:15377"/>
        <dbReference type="ChEBI" id="CHEBI:15378"/>
        <dbReference type="ChEBI" id="CHEBI:15379"/>
        <dbReference type="ChEBI" id="CHEBI:29033"/>
        <dbReference type="ChEBI" id="CHEBI:29034"/>
        <dbReference type="EC" id="1.16.3.1"/>
    </reaction>
</comment>
<organism evidence="8 9">
    <name type="scientific">Petrolisthes manimaculis</name>
    <dbReference type="NCBI Taxonomy" id="1843537"/>
    <lineage>
        <taxon>Eukaryota</taxon>
        <taxon>Metazoa</taxon>
        <taxon>Ecdysozoa</taxon>
        <taxon>Arthropoda</taxon>
        <taxon>Crustacea</taxon>
        <taxon>Multicrustacea</taxon>
        <taxon>Malacostraca</taxon>
        <taxon>Eumalacostraca</taxon>
        <taxon>Eucarida</taxon>
        <taxon>Decapoda</taxon>
        <taxon>Pleocyemata</taxon>
        <taxon>Anomura</taxon>
        <taxon>Galatheoidea</taxon>
        <taxon>Porcellanidae</taxon>
        <taxon>Petrolisthes</taxon>
    </lineage>
</organism>
<dbReference type="GO" id="GO:0004322">
    <property type="term" value="F:ferroxidase activity"/>
    <property type="evidence" value="ECO:0007669"/>
    <property type="project" value="UniProtKB-EC"/>
</dbReference>
<keyword evidence="2 6" id="KW-0409">Iron storage</keyword>
<evidence type="ECO:0000313" key="9">
    <source>
        <dbReference type="Proteomes" id="UP001292094"/>
    </source>
</evidence>
<dbReference type="GO" id="GO:0005737">
    <property type="term" value="C:cytoplasm"/>
    <property type="evidence" value="ECO:0007669"/>
    <property type="project" value="TreeGrafter"/>
</dbReference>
<dbReference type="GO" id="GO:0008198">
    <property type="term" value="F:ferrous iron binding"/>
    <property type="evidence" value="ECO:0007669"/>
    <property type="project" value="TreeGrafter"/>
</dbReference>
<dbReference type="InterPro" id="IPR008331">
    <property type="entry name" value="Ferritin_DPS_dom"/>
</dbReference>
<comment type="similarity">
    <text evidence="1 6">Belongs to the ferritin family.</text>
</comment>
<evidence type="ECO:0000256" key="4">
    <source>
        <dbReference type="ARBA" id="ARBA00023004"/>
    </source>
</evidence>
<keyword evidence="3 5" id="KW-0479">Metal-binding</keyword>
<name>A0AAE1TY17_9EUCA</name>
<evidence type="ECO:0000256" key="5">
    <source>
        <dbReference type="PIRSR" id="PIRSR601519-1"/>
    </source>
</evidence>
<dbReference type="InterPro" id="IPR012347">
    <property type="entry name" value="Ferritin-like"/>
</dbReference>